<keyword evidence="3" id="KW-0203">Cytokinin biosynthesis</keyword>
<dbReference type="PANTHER" id="PTHR11088">
    <property type="entry name" value="TRNA DIMETHYLALLYLTRANSFERASE"/>
    <property type="match status" value="1"/>
</dbReference>
<dbReference type="GO" id="GO:0052381">
    <property type="term" value="F:tRNA dimethylallyltransferase activity"/>
    <property type="evidence" value="ECO:0007669"/>
    <property type="project" value="TreeGrafter"/>
</dbReference>
<evidence type="ECO:0000313" key="6">
    <source>
        <dbReference type="EMBL" id="KAG9457354.1"/>
    </source>
</evidence>
<evidence type="ECO:0000256" key="2">
    <source>
        <dbReference type="ARBA" id="ARBA00022679"/>
    </source>
</evidence>
<evidence type="ECO:0000256" key="5">
    <source>
        <dbReference type="ARBA" id="ARBA00022840"/>
    </source>
</evidence>
<dbReference type="PANTHER" id="PTHR11088:SF74">
    <property type="entry name" value="ADENYLATE ISOPENTENYLTRANSFERASE 5, CHLOROPLASTIC"/>
    <property type="match status" value="1"/>
</dbReference>
<evidence type="ECO:0000256" key="3">
    <source>
        <dbReference type="ARBA" id="ARBA00022712"/>
    </source>
</evidence>
<keyword evidence="5" id="KW-0067">ATP-binding</keyword>
<dbReference type="AlphaFoldDB" id="A0AAV7F9M9"/>
<protein>
    <submittedName>
        <fullName evidence="6">Uncharacterized protein</fullName>
    </submittedName>
</protein>
<accession>A0AAV7F9M9</accession>
<evidence type="ECO:0000256" key="4">
    <source>
        <dbReference type="ARBA" id="ARBA00022741"/>
    </source>
</evidence>
<keyword evidence="4" id="KW-0547">Nucleotide-binding</keyword>
<dbReference type="EMBL" id="JAINDJ010000002">
    <property type="protein sequence ID" value="KAG9457354.1"/>
    <property type="molecule type" value="Genomic_DNA"/>
</dbReference>
<dbReference type="GO" id="GO:0009691">
    <property type="term" value="P:cytokinin biosynthetic process"/>
    <property type="evidence" value="ECO:0007669"/>
    <property type="project" value="UniProtKB-KW"/>
</dbReference>
<dbReference type="Gene3D" id="3.40.50.300">
    <property type="entry name" value="P-loop containing nucleotide triphosphate hydrolases"/>
    <property type="match status" value="1"/>
</dbReference>
<dbReference type="InterPro" id="IPR039657">
    <property type="entry name" value="Dimethylallyltransferase"/>
</dbReference>
<dbReference type="GO" id="GO:0005739">
    <property type="term" value="C:mitochondrion"/>
    <property type="evidence" value="ECO:0007669"/>
    <property type="project" value="TreeGrafter"/>
</dbReference>
<dbReference type="Proteomes" id="UP000825729">
    <property type="component" value="Unassembled WGS sequence"/>
</dbReference>
<dbReference type="GO" id="GO:0006400">
    <property type="term" value="P:tRNA modification"/>
    <property type="evidence" value="ECO:0007669"/>
    <property type="project" value="TreeGrafter"/>
</dbReference>
<dbReference type="InterPro" id="IPR027417">
    <property type="entry name" value="P-loop_NTPase"/>
</dbReference>
<evidence type="ECO:0000313" key="7">
    <source>
        <dbReference type="Proteomes" id="UP000825729"/>
    </source>
</evidence>
<dbReference type="SUPFAM" id="SSF52540">
    <property type="entry name" value="P-loop containing nucleoside triphosphate hydrolases"/>
    <property type="match status" value="1"/>
</dbReference>
<gene>
    <name evidence="6" type="ORF">H6P81_001862</name>
</gene>
<name>A0AAV7F9M9_ARIFI</name>
<dbReference type="Pfam" id="PF01715">
    <property type="entry name" value="IPPT"/>
    <property type="match status" value="1"/>
</dbReference>
<evidence type="ECO:0000256" key="1">
    <source>
        <dbReference type="ARBA" id="ARBA00005842"/>
    </source>
</evidence>
<comment type="caution">
    <text evidence="6">The sequence shown here is derived from an EMBL/GenBank/DDBJ whole genome shotgun (WGS) entry which is preliminary data.</text>
</comment>
<proteinExistence type="inferred from homology"/>
<dbReference type="GO" id="GO:0005524">
    <property type="term" value="F:ATP binding"/>
    <property type="evidence" value="ECO:0007669"/>
    <property type="project" value="UniProtKB-KW"/>
</dbReference>
<keyword evidence="7" id="KW-1185">Reference proteome</keyword>
<reference evidence="6 7" key="1">
    <citation type="submission" date="2021-07" db="EMBL/GenBank/DDBJ databases">
        <title>The Aristolochia fimbriata genome: insights into angiosperm evolution, floral development and chemical biosynthesis.</title>
        <authorList>
            <person name="Jiao Y."/>
        </authorList>
    </citation>
    <scope>NUCLEOTIDE SEQUENCE [LARGE SCALE GENOMIC DNA]</scope>
    <source>
        <strain evidence="6">IBCAS-2021</strain>
        <tissue evidence="6">Leaf</tissue>
    </source>
</reference>
<keyword evidence="2" id="KW-0808">Transferase</keyword>
<organism evidence="6 7">
    <name type="scientific">Aristolochia fimbriata</name>
    <name type="common">White veined hardy Dutchman's pipe vine</name>
    <dbReference type="NCBI Taxonomy" id="158543"/>
    <lineage>
        <taxon>Eukaryota</taxon>
        <taxon>Viridiplantae</taxon>
        <taxon>Streptophyta</taxon>
        <taxon>Embryophyta</taxon>
        <taxon>Tracheophyta</taxon>
        <taxon>Spermatophyta</taxon>
        <taxon>Magnoliopsida</taxon>
        <taxon>Magnoliidae</taxon>
        <taxon>Piperales</taxon>
        <taxon>Aristolochiaceae</taxon>
        <taxon>Aristolochia</taxon>
    </lineage>
</organism>
<sequence length="128" mass="14211">MESDKVIFILGSTGTGKSRLPIELARPLDVVTNKVTEEELTSVQHHLLEVVDDPDEDFTIHDFQRELKIAVETIIGRGHLPSLREVPIATSKFWSTTTKSTFVPSSTSVSFGRTWSCLGVERVRVSDG</sequence>
<comment type="similarity">
    <text evidence="1">Belongs to the IPP transferase family.</text>
</comment>